<accession>A0AC59ZLD6</accession>
<evidence type="ECO:0000313" key="2">
    <source>
        <dbReference type="Proteomes" id="UP001162501"/>
    </source>
</evidence>
<name>A0AC59ZLD6_RANTA</name>
<dbReference type="Proteomes" id="UP001162501">
    <property type="component" value="Chromosome 3"/>
</dbReference>
<organism evidence="1 2">
    <name type="scientific">Rangifer tarandus platyrhynchus</name>
    <name type="common">Svalbard reindeer</name>
    <dbReference type="NCBI Taxonomy" id="3082113"/>
    <lineage>
        <taxon>Eukaryota</taxon>
        <taxon>Metazoa</taxon>
        <taxon>Chordata</taxon>
        <taxon>Craniata</taxon>
        <taxon>Vertebrata</taxon>
        <taxon>Euteleostomi</taxon>
        <taxon>Mammalia</taxon>
        <taxon>Eutheria</taxon>
        <taxon>Laurasiatheria</taxon>
        <taxon>Artiodactyla</taxon>
        <taxon>Ruminantia</taxon>
        <taxon>Pecora</taxon>
        <taxon>Cervidae</taxon>
        <taxon>Odocoileinae</taxon>
        <taxon>Rangifer</taxon>
    </lineage>
</organism>
<reference evidence="1" key="1">
    <citation type="submission" date="2023-05" db="EMBL/GenBank/DDBJ databases">
        <authorList>
            <consortium name="ELIXIR-Norway"/>
        </authorList>
    </citation>
    <scope>NUCLEOTIDE SEQUENCE</scope>
</reference>
<proteinExistence type="predicted"/>
<sequence>MSPEPCQAFSVPVKEPLPSTGSAFPAPDNERIGCACLSTGCEQRLSVSCLGCCFAFGTLRILGVAPGPPWSIATQFGHRGRLFVSPRPTASLPALAVARLPGPSPWPPVSAGPAAGIRKPGRTALWRRAALRLSASPTSSLGGGTRPGATQEALPADRVLGAPPPSAGLAQPPPPSPPLGTPLGLEDSGVHVLLHSLHPRDPSPEDCLPEGDCGQGSLSPARVGGRKEGGVGGKAGGRGSAACSPGS</sequence>
<protein>
    <submittedName>
        <fullName evidence="1">Uncharacterized protein</fullName>
    </submittedName>
</protein>
<evidence type="ECO:0000313" key="1">
    <source>
        <dbReference type="EMBL" id="CAN0453804.1"/>
    </source>
</evidence>
<reference evidence="1" key="2">
    <citation type="submission" date="2025-03" db="EMBL/GenBank/DDBJ databases">
        <authorList>
            <consortium name="ELIXIR-Norway"/>
            <consortium name="Elixir Norway"/>
        </authorList>
    </citation>
    <scope>NUCLEOTIDE SEQUENCE</scope>
</reference>
<gene>
    <name evidence="1" type="ORF">MRATA1EN22A_LOCUS19791</name>
</gene>
<dbReference type="EMBL" id="OX596087">
    <property type="protein sequence ID" value="CAN0453804.1"/>
    <property type="molecule type" value="Genomic_DNA"/>
</dbReference>